<dbReference type="AlphaFoldDB" id="A0AAW9R0X1"/>
<reference evidence="1 2" key="1">
    <citation type="submission" date="2024-01" db="EMBL/GenBank/DDBJ databases">
        <title>Genomic insights into the taxonomy and metabolism of the cyanobacterium Pannus brasiliensis CCIBt3594.</title>
        <authorList>
            <person name="Machado M."/>
            <person name="Botero N.B."/>
            <person name="Andreote A.P.D."/>
            <person name="Feitosa A.M.T."/>
            <person name="Popin R."/>
            <person name="Sivonen K."/>
            <person name="Fiore M.F."/>
        </authorList>
    </citation>
    <scope>NUCLEOTIDE SEQUENCE [LARGE SCALE GENOMIC DNA]</scope>
    <source>
        <strain evidence="1 2">CCIBt3594</strain>
    </source>
</reference>
<comment type="caution">
    <text evidence="1">The sequence shown here is derived from an EMBL/GenBank/DDBJ whole genome shotgun (WGS) entry which is preliminary data.</text>
</comment>
<evidence type="ECO:0000313" key="2">
    <source>
        <dbReference type="Proteomes" id="UP001328733"/>
    </source>
</evidence>
<organism evidence="1 2">
    <name type="scientific">Pannus brasiliensis CCIBt3594</name>
    <dbReference type="NCBI Taxonomy" id="1427578"/>
    <lineage>
        <taxon>Bacteria</taxon>
        <taxon>Bacillati</taxon>
        <taxon>Cyanobacteriota</taxon>
        <taxon>Cyanophyceae</taxon>
        <taxon>Oscillatoriophycideae</taxon>
        <taxon>Chroococcales</taxon>
        <taxon>Microcystaceae</taxon>
        <taxon>Pannus</taxon>
    </lineage>
</organism>
<proteinExistence type="predicted"/>
<sequence length="50" mass="5577">MRERSIPIVIARPPGAIANSRAFARAPENYQLSGWGMLEFRSGRVLTSVF</sequence>
<dbReference type="Proteomes" id="UP001328733">
    <property type="component" value="Unassembled WGS sequence"/>
</dbReference>
<evidence type="ECO:0000313" key="1">
    <source>
        <dbReference type="EMBL" id="MEG3439494.1"/>
    </source>
</evidence>
<name>A0AAW9R0X1_9CHRO</name>
<gene>
    <name evidence="1" type="ORF">V0288_20370</name>
</gene>
<keyword evidence="2" id="KW-1185">Reference proteome</keyword>
<accession>A0AAW9R0X1</accession>
<protein>
    <submittedName>
        <fullName evidence="1">Uncharacterized protein</fullName>
    </submittedName>
</protein>
<dbReference type="RefSeq" id="WP_332866978.1">
    <property type="nucleotide sequence ID" value="NZ_JBAFSM010000050.1"/>
</dbReference>
<dbReference type="EMBL" id="JBAFSM010000050">
    <property type="protein sequence ID" value="MEG3439494.1"/>
    <property type="molecule type" value="Genomic_DNA"/>
</dbReference>